<organism evidence="2 3">
    <name type="scientific">Clitoria ternatea</name>
    <name type="common">Butterfly pea</name>
    <dbReference type="NCBI Taxonomy" id="43366"/>
    <lineage>
        <taxon>Eukaryota</taxon>
        <taxon>Viridiplantae</taxon>
        <taxon>Streptophyta</taxon>
        <taxon>Embryophyta</taxon>
        <taxon>Tracheophyta</taxon>
        <taxon>Spermatophyta</taxon>
        <taxon>Magnoliopsida</taxon>
        <taxon>eudicotyledons</taxon>
        <taxon>Gunneridae</taxon>
        <taxon>Pentapetalae</taxon>
        <taxon>rosids</taxon>
        <taxon>fabids</taxon>
        <taxon>Fabales</taxon>
        <taxon>Fabaceae</taxon>
        <taxon>Papilionoideae</taxon>
        <taxon>50 kb inversion clade</taxon>
        <taxon>NPAAA clade</taxon>
        <taxon>indigoferoid/millettioid clade</taxon>
        <taxon>Phaseoleae</taxon>
        <taxon>Clitoria</taxon>
    </lineage>
</organism>
<dbReference type="SUPFAM" id="SSF51621">
    <property type="entry name" value="Phosphoenolpyruvate/pyruvate domain"/>
    <property type="match status" value="1"/>
</dbReference>
<keyword evidence="1" id="KW-0472">Membrane</keyword>
<dbReference type="PANTHER" id="PTHR30523">
    <property type="entry name" value="PHOSPHOENOLPYRUVATE CARBOXYLASE"/>
    <property type="match status" value="1"/>
</dbReference>
<reference evidence="2 3" key="1">
    <citation type="submission" date="2024-01" db="EMBL/GenBank/DDBJ databases">
        <title>The genomes of 5 underutilized Papilionoideae crops provide insights into root nodulation and disease resistance.</title>
        <authorList>
            <person name="Yuan L."/>
        </authorList>
    </citation>
    <scope>NUCLEOTIDE SEQUENCE [LARGE SCALE GENOMIC DNA]</scope>
    <source>
        <strain evidence="2">LY-2023</strain>
        <tissue evidence="2">Leaf</tissue>
    </source>
</reference>
<dbReference type="GO" id="GO:0048366">
    <property type="term" value="P:leaf development"/>
    <property type="evidence" value="ECO:0007669"/>
    <property type="project" value="TreeGrafter"/>
</dbReference>
<dbReference type="Proteomes" id="UP001359559">
    <property type="component" value="Unassembled WGS sequence"/>
</dbReference>
<proteinExistence type="predicted"/>
<dbReference type="PRINTS" id="PR00150">
    <property type="entry name" value="PEPCARBXLASE"/>
</dbReference>
<sequence length="156" mass="18284">MHLARCSIVVWVLDFYVLFLPYIFAAKAWKIQAAFHTDEIRRTPPTPQDEMRVGMNYFHETIWKSVLKFLCRVDTTLKNIGINEHVPYNAPVIQFSSWMGGDHDGNPRVSPKVTREVCLLARMMAANMYFSNIEDLMFELSMWQCNDELRVRAHEL</sequence>
<evidence type="ECO:0008006" key="4">
    <source>
        <dbReference type="Google" id="ProtNLM"/>
    </source>
</evidence>
<gene>
    <name evidence="2" type="ORF">RJT34_22790</name>
</gene>
<dbReference type="GO" id="GO:0005829">
    <property type="term" value="C:cytosol"/>
    <property type="evidence" value="ECO:0007669"/>
    <property type="project" value="TreeGrafter"/>
</dbReference>
<protein>
    <recommendedName>
        <fullName evidence="4">Phosphoenolpyruvate carboxylase</fullName>
    </recommendedName>
</protein>
<evidence type="ECO:0000313" key="3">
    <source>
        <dbReference type="Proteomes" id="UP001359559"/>
    </source>
</evidence>
<dbReference type="GO" id="GO:0048046">
    <property type="term" value="C:apoplast"/>
    <property type="evidence" value="ECO:0007669"/>
    <property type="project" value="TreeGrafter"/>
</dbReference>
<dbReference type="AlphaFoldDB" id="A0AAN9FTI4"/>
<comment type="caution">
    <text evidence="2">The sequence shown here is derived from an EMBL/GenBank/DDBJ whole genome shotgun (WGS) entry which is preliminary data.</text>
</comment>
<dbReference type="Pfam" id="PF00311">
    <property type="entry name" value="PEPcase"/>
    <property type="match status" value="1"/>
</dbReference>
<keyword evidence="1" id="KW-1133">Transmembrane helix</keyword>
<accession>A0AAN9FTI4</accession>
<dbReference type="GO" id="GO:0008964">
    <property type="term" value="F:phosphoenolpyruvate carboxylase activity"/>
    <property type="evidence" value="ECO:0007669"/>
    <property type="project" value="InterPro"/>
</dbReference>
<dbReference type="GO" id="GO:0015977">
    <property type="term" value="P:carbon fixation"/>
    <property type="evidence" value="ECO:0007669"/>
    <property type="project" value="InterPro"/>
</dbReference>
<feature type="transmembrane region" description="Helical" evidence="1">
    <location>
        <begin position="6"/>
        <end position="25"/>
    </location>
</feature>
<name>A0AAN9FTI4_CLITE</name>
<evidence type="ECO:0000313" key="2">
    <source>
        <dbReference type="EMBL" id="KAK7277773.1"/>
    </source>
</evidence>
<dbReference type="EMBL" id="JAYKXN010000006">
    <property type="protein sequence ID" value="KAK7277773.1"/>
    <property type="molecule type" value="Genomic_DNA"/>
</dbReference>
<dbReference type="GO" id="GO:0009507">
    <property type="term" value="C:chloroplast"/>
    <property type="evidence" value="ECO:0007669"/>
    <property type="project" value="TreeGrafter"/>
</dbReference>
<dbReference type="InterPro" id="IPR015813">
    <property type="entry name" value="Pyrv/PenolPyrv_kinase-like_dom"/>
</dbReference>
<dbReference type="Gene3D" id="1.20.1440.90">
    <property type="entry name" value="Phosphoenolpyruvate/pyruvate domain"/>
    <property type="match status" value="1"/>
</dbReference>
<dbReference type="PANTHER" id="PTHR30523:SF44">
    <property type="entry name" value="PHOSPHOENOLPYRUVATE CARBOXYLASE"/>
    <property type="match status" value="1"/>
</dbReference>
<keyword evidence="3" id="KW-1185">Reference proteome</keyword>
<dbReference type="GO" id="GO:0006099">
    <property type="term" value="P:tricarboxylic acid cycle"/>
    <property type="evidence" value="ECO:0007669"/>
    <property type="project" value="InterPro"/>
</dbReference>
<keyword evidence="1" id="KW-0812">Transmembrane</keyword>
<dbReference type="InterPro" id="IPR021135">
    <property type="entry name" value="PEP_COase"/>
</dbReference>
<evidence type="ECO:0000256" key="1">
    <source>
        <dbReference type="SAM" id="Phobius"/>
    </source>
</evidence>